<dbReference type="AlphaFoldDB" id="A0A1H3K969"/>
<dbReference type="PROSITE" id="PS51371">
    <property type="entry name" value="CBS"/>
    <property type="match status" value="1"/>
</dbReference>
<evidence type="ECO:0000256" key="8">
    <source>
        <dbReference type="PROSITE-ProRule" id="PRU00703"/>
    </source>
</evidence>
<evidence type="ECO:0000313" key="10">
    <source>
        <dbReference type="EMBL" id="SDY48741.1"/>
    </source>
</evidence>
<dbReference type="SMART" id="SM01131">
    <property type="entry name" value="DHHA2"/>
    <property type="match status" value="1"/>
</dbReference>
<organism evidence="10 11">
    <name type="scientific">Tindallia californiensis</name>
    <dbReference type="NCBI Taxonomy" id="159292"/>
    <lineage>
        <taxon>Bacteria</taxon>
        <taxon>Bacillati</taxon>
        <taxon>Bacillota</taxon>
        <taxon>Clostridia</taxon>
        <taxon>Peptostreptococcales</taxon>
        <taxon>Tindalliaceae</taxon>
        <taxon>Tindallia</taxon>
    </lineage>
</organism>
<dbReference type="EC" id="3.6.1.1" evidence="2"/>
<dbReference type="Pfam" id="PF00571">
    <property type="entry name" value="CBS"/>
    <property type="match status" value="2"/>
</dbReference>
<evidence type="ECO:0000313" key="11">
    <source>
        <dbReference type="Proteomes" id="UP000199230"/>
    </source>
</evidence>
<keyword evidence="4" id="KW-0378">Hydrolase</keyword>
<dbReference type="Pfam" id="PF07085">
    <property type="entry name" value="DRTGG"/>
    <property type="match status" value="1"/>
</dbReference>
<reference evidence="10 11" key="1">
    <citation type="submission" date="2016-10" db="EMBL/GenBank/DDBJ databases">
        <authorList>
            <person name="de Groot N.N."/>
        </authorList>
    </citation>
    <scope>NUCLEOTIDE SEQUENCE [LARGE SCALE GENOMIC DNA]</scope>
    <source>
        <strain evidence="10 11">APO</strain>
    </source>
</reference>
<comment type="cofactor">
    <cofactor evidence="1">
        <name>Mn(2+)</name>
        <dbReference type="ChEBI" id="CHEBI:29035"/>
    </cofactor>
</comment>
<proteinExistence type="predicted"/>
<dbReference type="PANTHER" id="PTHR12112">
    <property type="entry name" value="BNIP - RELATED"/>
    <property type="match status" value="1"/>
</dbReference>
<dbReference type="InterPro" id="IPR010766">
    <property type="entry name" value="DRTGG"/>
</dbReference>
<dbReference type="Gene3D" id="3.40.1390.20">
    <property type="entry name" value="HprK N-terminal domain-like"/>
    <property type="match status" value="1"/>
</dbReference>
<dbReference type="Proteomes" id="UP000199230">
    <property type="component" value="Unassembled WGS sequence"/>
</dbReference>
<dbReference type="InterPro" id="IPR004097">
    <property type="entry name" value="DHHA2"/>
</dbReference>
<evidence type="ECO:0000256" key="4">
    <source>
        <dbReference type="ARBA" id="ARBA00022801"/>
    </source>
</evidence>
<dbReference type="NCBIfam" id="NF011442">
    <property type="entry name" value="PRK14869.1-4"/>
    <property type="match status" value="1"/>
</dbReference>
<dbReference type="FunFam" id="3.90.1640.10:FF:000001">
    <property type="entry name" value="Probable manganese-dependent inorganic pyrophosphatase"/>
    <property type="match status" value="1"/>
</dbReference>
<dbReference type="NCBIfam" id="NF011443">
    <property type="entry name" value="PRK14869.1-5"/>
    <property type="match status" value="1"/>
</dbReference>
<evidence type="ECO:0000256" key="3">
    <source>
        <dbReference type="ARBA" id="ARBA00022723"/>
    </source>
</evidence>
<dbReference type="EMBL" id="FNPV01000002">
    <property type="protein sequence ID" value="SDY48741.1"/>
    <property type="molecule type" value="Genomic_DNA"/>
</dbReference>
<dbReference type="GO" id="GO:0004427">
    <property type="term" value="F:inorganic diphosphate phosphatase activity"/>
    <property type="evidence" value="ECO:0007669"/>
    <property type="project" value="UniProtKB-EC"/>
</dbReference>
<feature type="domain" description="CBS" evidence="9">
    <location>
        <begin position="243"/>
        <end position="301"/>
    </location>
</feature>
<dbReference type="CDD" id="cd04597">
    <property type="entry name" value="CBS_pair_inorgPPase"/>
    <property type="match status" value="1"/>
</dbReference>
<dbReference type="Gene3D" id="3.90.1640.10">
    <property type="entry name" value="inorganic pyrophosphatase (n-terminal core)"/>
    <property type="match status" value="2"/>
</dbReference>
<dbReference type="InterPro" id="IPR038222">
    <property type="entry name" value="DHHA2_dom_sf"/>
</dbReference>
<evidence type="ECO:0000259" key="9">
    <source>
        <dbReference type="PROSITE" id="PS51371"/>
    </source>
</evidence>
<evidence type="ECO:0000256" key="1">
    <source>
        <dbReference type="ARBA" id="ARBA00001936"/>
    </source>
</evidence>
<keyword evidence="3" id="KW-0479">Metal-binding</keyword>
<keyword evidence="5" id="KW-0464">Manganese</keyword>
<keyword evidence="11" id="KW-1185">Reference proteome</keyword>
<dbReference type="SUPFAM" id="SSF54631">
    <property type="entry name" value="CBS-domain pair"/>
    <property type="match status" value="1"/>
</dbReference>
<dbReference type="RefSeq" id="WP_093311167.1">
    <property type="nucleotide sequence ID" value="NZ_FNPV01000002.1"/>
</dbReference>
<evidence type="ECO:0000256" key="2">
    <source>
        <dbReference type="ARBA" id="ARBA00012146"/>
    </source>
</evidence>
<gene>
    <name evidence="10" type="ORF">SAMN05192546_102275</name>
</gene>
<dbReference type="Gene3D" id="3.10.310.20">
    <property type="entry name" value="DHHA2 domain"/>
    <property type="match status" value="1"/>
</dbReference>
<dbReference type="InterPro" id="IPR046342">
    <property type="entry name" value="CBS_dom_sf"/>
</dbReference>
<dbReference type="STRING" id="159292.SAMN05192546_102275"/>
<evidence type="ECO:0000256" key="6">
    <source>
        <dbReference type="ARBA" id="ARBA00032535"/>
    </source>
</evidence>
<accession>A0A1H3K969</accession>
<evidence type="ECO:0000256" key="7">
    <source>
        <dbReference type="ARBA" id="ARBA00047820"/>
    </source>
</evidence>
<dbReference type="OrthoDB" id="9766150at2"/>
<dbReference type="InterPro" id="IPR000644">
    <property type="entry name" value="CBS_dom"/>
</dbReference>
<dbReference type="SUPFAM" id="SSF75138">
    <property type="entry name" value="HprK N-terminal domain-like"/>
    <property type="match status" value="1"/>
</dbReference>
<comment type="catalytic activity">
    <reaction evidence="7">
        <text>diphosphate + H2O = 2 phosphate + H(+)</text>
        <dbReference type="Rhea" id="RHEA:24576"/>
        <dbReference type="ChEBI" id="CHEBI:15377"/>
        <dbReference type="ChEBI" id="CHEBI:15378"/>
        <dbReference type="ChEBI" id="CHEBI:33019"/>
        <dbReference type="ChEBI" id="CHEBI:43474"/>
        <dbReference type="EC" id="3.6.1.1"/>
    </reaction>
</comment>
<dbReference type="InterPro" id="IPR028979">
    <property type="entry name" value="Ser_kin/Pase_Hpr-like_N_sf"/>
</dbReference>
<sequence>MSVYIFGHQNPDSDSIVSTIALAFLRQQQGMSVIPSCLGSLNKESEFILDFFNLDAPHVIDNVKIQVNDIRFDFTKGITPECSILTAYQTMVQNHFETLAVLSEDGQLQGIISMKDIAMGLIKGDFYRLKTSLRNLATTLGGCLLTEECQHIDGTISVIAFYYKTIYGTLGPESIIIVGDRYDIIEHAIESKVQLIILTGSNTLPEELLHLASTSGVSILSVPQNTFYIAKMIDQCNYVSTIMRRKNIMKFTNTQYLEDLKDELSTTHYRNYPVVDEDNRFLGFINRKHLMNPERKQVIMVDHNESNQSAEGIEEAHILEIIDHHKIGDISTTIPINFRNKPVGSTCTIITEMFQEAAMPIPDNIAGALIAGIISDTLYFKSPTTTQEDHMAIESLNHHLNLDLESFAMKMFRAGTSLEGQSTEEVFYEDFKSFYLEGKKIGISQIFTLDLGEIVNRRTHLQELMQQVQSEGSYSMILLLVTDIMREGSYVYYVPKNSRLLSSAFSVSVEQGTFIPGIISRKKQVIPKLTEALLSQQ</sequence>
<dbReference type="GO" id="GO:0046872">
    <property type="term" value="F:metal ion binding"/>
    <property type="evidence" value="ECO:0007669"/>
    <property type="project" value="UniProtKB-KW"/>
</dbReference>
<dbReference type="GO" id="GO:0005737">
    <property type="term" value="C:cytoplasm"/>
    <property type="evidence" value="ECO:0007669"/>
    <property type="project" value="InterPro"/>
</dbReference>
<dbReference type="InterPro" id="IPR001667">
    <property type="entry name" value="DDH_dom"/>
</dbReference>
<name>A0A1H3K969_9FIRM</name>
<keyword evidence="8" id="KW-0129">CBS domain</keyword>
<dbReference type="SUPFAM" id="SSF64182">
    <property type="entry name" value="DHH phosphoesterases"/>
    <property type="match status" value="1"/>
</dbReference>
<protein>
    <recommendedName>
        <fullName evidence="2">inorganic diphosphatase</fullName>
        <ecNumber evidence="2">3.6.1.1</ecNumber>
    </recommendedName>
    <alternativeName>
        <fullName evidence="6">Pyrophosphate phospho-hydrolase</fullName>
    </alternativeName>
</protein>
<dbReference type="Pfam" id="PF02833">
    <property type="entry name" value="DHHA2"/>
    <property type="match status" value="1"/>
</dbReference>
<dbReference type="Gene3D" id="3.10.580.10">
    <property type="entry name" value="CBS-domain"/>
    <property type="match status" value="1"/>
</dbReference>
<evidence type="ECO:0000256" key="5">
    <source>
        <dbReference type="ARBA" id="ARBA00023211"/>
    </source>
</evidence>
<dbReference type="InterPro" id="IPR038763">
    <property type="entry name" value="DHH_sf"/>
</dbReference>
<dbReference type="Pfam" id="PF01368">
    <property type="entry name" value="DHH"/>
    <property type="match status" value="1"/>
</dbReference>
<dbReference type="PANTHER" id="PTHR12112:SF22">
    <property type="entry name" value="MANGANESE-DEPENDENT INORGANIC PYROPHOSPHATASE-RELATED"/>
    <property type="match status" value="1"/>
</dbReference>